<dbReference type="InterPro" id="IPR056617">
    <property type="entry name" value="MAP1B/S_N"/>
</dbReference>
<feature type="compositionally biased region" description="Basic and acidic residues" evidence="1">
    <location>
        <begin position="518"/>
        <end position="546"/>
    </location>
</feature>
<feature type="non-terminal residue" evidence="4">
    <location>
        <position position="1"/>
    </location>
</feature>
<organism evidence="4 5">
    <name type="scientific">Motacilla alba</name>
    <name type="common">White wagtail</name>
    <name type="synonym">Pied wagtail</name>
    <dbReference type="NCBI Taxonomy" id="45807"/>
    <lineage>
        <taxon>Eukaryota</taxon>
        <taxon>Metazoa</taxon>
        <taxon>Chordata</taxon>
        <taxon>Craniata</taxon>
        <taxon>Vertebrata</taxon>
        <taxon>Euteleostomi</taxon>
        <taxon>Archelosauria</taxon>
        <taxon>Archosauria</taxon>
        <taxon>Dinosauria</taxon>
        <taxon>Saurischia</taxon>
        <taxon>Theropoda</taxon>
        <taxon>Coelurosauria</taxon>
        <taxon>Aves</taxon>
        <taxon>Neognathae</taxon>
        <taxon>Neoaves</taxon>
        <taxon>Telluraves</taxon>
        <taxon>Australaves</taxon>
        <taxon>Passeriformes</taxon>
        <taxon>Passeroidea</taxon>
        <taxon>Motacillidae</taxon>
        <taxon>Motacilla</taxon>
    </lineage>
</organism>
<evidence type="ECO:0000313" key="5">
    <source>
        <dbReference type="Proteomes" id="UP000532252"/>
    </source>
</evidence>
<feature type="non-terminal residue" evidence="4">
    <location>
        <position position="546"/>
    </location>
</feature>
<feature type="compositionally biased region" description="Basic and acidic residues" evidence="1">
    <location>
        <begin position="466"/>
        <end position="500"/>
    </location>
</feature>
<dbReference type="PANTHER" id="PTHR13843">
    <property type="entry name" value="MICROTUBULE-ASSOCIATED PROTEIN"/>
    <property type="match status" value="1"/>
</dbReference>
<dbReference type="GO" id="GO:0005829">
    <property type="term" value="C:cytosol"/>
    <property type="evidence" value="ECO:0007669"/>
    <property type="project" value="TreeGrafter"/>
</dbReference>
<evidence type="ECO:0000256" key="1">
    <source>
        <dbReference type="SAM" id="MobiDB-lite"/>
    </source>
</evidence>
<reference evidence="4 5" key="1">
    <citation type="submission" date="2019-09" db="EMBL/GenBank/DDBJ databases">
        <title>Bird 10,000 Genomes (B10K) Project - Family phase.</title>
        <authorList>
            <person name="Zhang G."/>
        </authorList>
    </citation>
    <scope>NUCLEOTIDE SEQUENCE [LARGE SCALE GENOMIC DNA]</scope>
    <source>
        <strain evidence="4">B10K-DU-001-75</strain>
        <tissue evidence="4">Muscle</tissue>
    </source>
</reference>
<dbReference type="GO" id="GO:0003779">
    <property type="term" value="F:actin binding"/>
    <property type="evidence" value="ECO:0007669"/>
    <property type="project" value="TreeGrafter"/>
</dbReference>
<comment type="caution">
    <text evidence="4">The sequence shown here is derived from an EMBL/GenBank/DDBJ whole genome shotgun (WGS) entry which is preliminary data.</text>
</comment>
<dbReference type="GO" id="GO:0030425">
    <property type="term" value="C:dendrite"/>
    <property type="evidence" value="ECO:0007669"/>
    <property type="project" value="TreeGrafter"/>
</dbReference>
<evidence type="ECO:0000259" key="2">
    <source>
        <dbReference type="Pfam" id="PF23415"/>
    </source>
</evidence>
<dbReference type="GO" id="GO:0007409">
    <property type="term" value="P:axonogenesis"/>
    <property type="evidence" value="ECO:0007669"/>
    <property type="project" value="TreeGrafter"/>
</dbReference>
<evidence type="ECO:0000259" key="3">
    <source>
        <dbReference type="Pfam" id="PF25281"/>
    </source>
</evidence>
<dbReference type="AlphaFoldDB" id="A0A7K5C5C0"/>
<protein>
    <submittedName>
        <fullName evidence="4">MAP1B protein</fullName>
    </submittedName>
</protein>
<sequence length="546" mass="61976">IGELLSTTHPANKASLTLFCPEEGDWKNSNLDRHNLQDFINIKLNSASILPEMEGLSEFTEYLSESVEVPSPFDILEPPASGGFLKLSKPCCYIFPGGRGDSALFAVNGFNMLINGGSERKSCFWKLIRHLDRVDSILLTHIGDDNLPGINSMLQRKIAELEEEQSQGSTTNSDWMKNLISPDLGVVFLNIPENLKNLDPNFRVNRSVEEAWFTLQYLNKLSMKPEPLFRNIGNTTDPIILFQKMGVGKLEMYVLNPIKTSKEMQYFMQQWSGTSKDKAEFLLPNGQELDIPLSCFTSVSSLIVWHPANPVEKIIRVLFPGNSTQYNILEGLEKLKHLDFLKQPMVTQKDLTGNIASPAVKQAKLKQRTDSKESLKPAAKTPSKPVRKESKEETLESAKPMKKEVKAKLEEKKKEKEKPKEEVSKKEEKTPIKREEKHKEEIKHEVKKEVKKEEKETKKEVKKKAPPKEVKKDGKKEEKEIKKEEKGIKKDIKKVPKETKTSAASTEVKKPAAKPKPQKKEEPAKKEAISAEKPKEKVKIKTVKKE</sequence>
<dbReference type="Proteomes" id="UP000532252">
    <property type="component" value="Unassembled WGS sequence"/>
</dbReference>
<feature type="region of interest" description="Disordered" evidence="1">
    <location>
        <begin position="358"/>
        <end position="546"/>
    </location>
</feature>
<dbReference type="GO" id="GO:0000226">
    <property type="term" value="P:microtubule cytoskeleton organization"/>
    <property type="evidence" value="ECO:0007669"/>
    <property type="project" value="InterPro"/>
</dbReference>
<accession>A0A7K5C5C0</accession>
<feature type="domain" description="Microtubule-associated protein 1A/B/S-like MBL-like" evidence="3">
    <location>
        <begin position="70"/>
        <end position="353"/>
    </location>
</feature>
<evidence type="ECO:0000313" key="4">
    <source>
        <dbReference type="EMBL" id="NWS03482.1"/>
    </source>
</evidence>
<dbReference type="Pfam" id="PF25281">
    <property type="entry name" value="MBL_MAP1B"/>
    <property type="match status" value="1"/>
</dbReference>
<proteinExistence type="predicted"/>
<dbReference type="InterPro" id="IPR057480">
    <property type="entry name" value="MAP1A/B/S-like_MBL"/>
</dbReference>
<dbReference type="GO" id="GO:0016358">
    <property type="term" value="P:dendrite development"/>
    <property type="evidence" value="ECO:0007669"/>
    <property type="project" value="TreeGrafter"/>
</dbReference>
<gene>
    <name evidence="4" type="primary">Map1b_0</name>
    <name evidence="4" type="ORF">MOTALB_R05658</name>
</gene>
<dbReference type="GO" id="GO:0031114">
    <property type="term" value="P:regulation of microtubule depolymerization"/>
    <property type="evidence" value="ECO:0007669"/>
    <property type="project" value="TreeGrafter"/>
</dbReference>
<dbReference type="GO" id="GO:0005874">
    <property type="term" value="C:microtubule"/>
    <property type="evidence" value="ECO:0007669"/>
    <property type="project" value="InterPro"/>
</dbReference>
<name>A0A7K5C5C0_MOTAL</name>
<dbReference type="PANTHER" id="PTHR13843:SF5">
    <property type="entry name" value="MICROTUBULE-ASSOCIATED PROTEIN 1B"/>
    <property type="match status" value="1"/>
</dbReference>
<dbReference type="GO" id="GO:0045202">
    <property type="term" value="C:synapse"/>
    <property type="evidence" value="ECO:0007669"/>
    <property type="project" value="TreeGrafter"/>
</dbReference>
<dbReference type="EMBL" id="VXBE01007162">
    <property type="protein sequence ID" value="NWS03482.1"/>
    <property type="molecule type" value="Genomic_DNA"/>
</dbReference>
<feature type="domain" description="Microtubule-associated protein 1B/S N-terminal" evidence="2">
    <location>
        <begin position="1"/>
        <end position="65"/>
    </location>
</feature>
<dbReference type="GO" id="GO:0005875">
    <property type="term" value="C:microtubule associated complex"/>
    <property type="evidence" value="ECO:0007669"/>
    <property type="project" value="TreeGrafter"/>
</dbReference>
<dbReference type="InterPro" id="IPR026074">
    <property type="entry name" value="MAP1"/>
</dbReference>
<dbReference type="GO" id="GO:0008017">
    <property type="term" value="F:microtubule binding"/>
    <property type="evidence" value="ECO:0007669"/>
    <property type="project" value="InterPro"/>
</dbReference>
<dbReference type="GO" id="GO:0043025">
    <property type="term" value="C:neuronal cell body"/>
    <property type="evidence" value="ECO:0007669"/>
    <property type="project" value="TreeGrafter"/>
</dbReference>
<feature type="compositionally biased region" description="Basic and acidic residues" evidence="1">
    <location>
        <begin position="386"/>
        <end position="459"/>
    </location>
</feature>
<keyword evidence="5" id="KW-1185">Reference proteome</keyword>
<dbReference type="Pfam" id="PF23415">
    <property type="entry name" value="MAPB1_N"/>
    <property type="match status" value="1"/>
</dbReference>